<dbReference type="Pfam" id="PF13432">
    <property type="entry name" value="TPR_16"/>
    <property type="match status" value="1"/>
</dbReference>
<protein>
    <submittedName>
        <fullName evidence="5">Tetratricopeptide repeat protein</fullName>
    </submittedName>
</protein>
<dbReference type="Proteomes" id="UP001610100">
    <property type="component" value="Unassembled WGS sequence"/>
</dbReference>
<dbReference type="InterPro" id="IPR011990">
    <property type="entry name" value="TPR-like_helical_dom_sf"/>
</dbReference>
<feature type="domain" description="SH3b" evidence="4">
    <location>
        <begin position="189"/>
        <end position="252"/>
    </location>
</feature>
<dbReference type="Pfam" id="PF08239">
    <property type="entry name" value="SH3_3"/>
    <property type="match status" value="1"/>
</dbReference>
<feature type="transmembrane region" description="Helical" evidence="2">
    <location>
        <begin position="161"/>
        <end position="181"/>
    </location>
</feature>
<evidence type="ECO:0000256" key="3">
    <source>
        <dbReference type="SAM" id="SignalP"/>
    </source>
</evidence>
<proteinExistence type="predicted"/>
<dbReference type="PROSITE" id="PS51781">
    <property type="entry name" value="SH3B"/>
    <property type="match status" value="1"/>
</dbReference>
<keyword evidence="6" id="KW-1185">Reference proteome</keyword>
<dbReference type="InterPro" id="IPR003646">
    <property type="entry name" value="SH3-like_bac-type"/>
</dbReference>
<dbReference type="SUPFAM" id="SSF48452">
    <property type="entry name" value="TPR-like"/>
    <property type="match status" value="1"/>
</dbReference>
<evidence type="ECO:0000259" key="4">
    <source>
        <dbReference type="PROSITE" id="PS51781"/>
    </source>
</evidence>
<gene>
    <name evidence="5" type="ORF">V8G58_02455</name>
</gene>
<feature type="signal peptide" evidence="3">
    <location>
        <begin position="1"/>
        <end position="18"/>
    </location>
</feature>
<evidence type="ECO:0000256" key="2">
    <source>
        <dbReference type="SAM" id="Phobius"/>
    </source>
</evidence>
<keyword evidence="2" id="KW-1133">Transmembrane helix</keyword>
<keyword evidence="1" id="KW-0802">TPR repeat</keyword>
<accession>A0ABW7MVC9</accession>
<keyword evidence="3" id="KW-0732">Signal</keyword>
<reference evidence="5 6" key="1">
    <citation type="submission" date="2024-02" db="EMBL/GenBank/DDBJ databases">
        <title>A Gaetbulibacter species isolated from tidal flats and genomic insights of their niches.</title>
        <authorList>
            <person name="Ye Y."/>
        </authorList>
    </citation>
    <scope>NUCLEOTIDE SEQUENCE [LARGE SCALE GENOMIC DNA]</scope>
    <source>
        <strain evidence="5 6">KYW382</strain>
    </source>
</reference>
<dbReference type="Gene3D" id="2.30.30.40">
    <property type="entry name" value="SH3 Domains"/>
    <property type="match status" value="1"/>
</dbReference>
<dbReference type="SMART" id="SM00287">
    <property type="entry name" value="SH3b"/>
    <property type="match status" value="1"/>
</dbReference>
<evidence type="ECO:0000256" key="1">
    <source>
        <dbReference type="PROSITE-ProRule" id="PRU00339"/>
    </source>
</evidence>
<evidence type="ECO:0000313" key="5">
    <source>
        <dbReference type="EMBL" id="MFH6770781.1"/>
    </source>
</evidence>
<dbReference type="PROSITE" id="PS50293">
    <property type="entry name" value="TPR_REGION"/>
    <property type="match status" value="1"/>
</dbReference>
<name>A0ABW7MVC9_9FLAO</name>
<dbReference type="Gene3D" id="1.25.40.10">
    <property type="entry name" value="Tetratricopeptide repeat domain"/>
    <property type="match status" value="1"/>
</dbReference>
<sequence length="253" mass="29088">MKKFLFYISILFSVHMMAQDNNTALFNEANDLYNKGKYAEAIDKYRTILDHNMHSSELYFNLANANYKLNNIAPSIYYYEKALQLDPDDKDIKNNLAFARNMTIDAIDSIPEVGLSKVVHNTTNLYTTDTWAYISVVAVICFVILFLIYHFSYETLRKRTTFILSLVAIGVAVISLSSAFYRHTLEKNNHPAIVFAKESKVKSEPNVRSEESFRLHEGTKLQVTDTIGNWSEIKLSDGKTGWISNQDIRMLKR</sequence>
<dbReference type="EMBL" id="JBAWKB010000001">
    <property type="protein sequence ID" value="MFH6770781.1"/>
    <property type="molecule type" value="Genomic_DNA"/>
</dbReference>
<organism evidence="5 6">
    <name type="scientific">Gaetbulibacter aestuarii</name>
    <dbReference type="NCBI Taxonomy" id="1502358"/>
    <lineage>
        <taxon>Bacteria</taxon>
        <taxon>Pseudomonadati</taxon>
        <taxon>Bacteroidota</taxon>
        <taxon>Flavobacteriia</taxon>
        <taxon>Flavobacteriales</taxon>
        <taxon>Flavobacteriaceae</taxon>
        <taxon>Gaetbulibacter</taxon>
    </lineage>
</organism>
<comment type="caution">
    <text evidence="5">The sequence shown here is derived from an EMBL/GenBank/DDBJ whole genome shotgun (WGS) entry which is preliminary data.</text>
</comment>
<feature type="repeat" description="TPR" evidence="1">
    <location>
        <begin position="56"/>
        <end position="89"/>
    </location>
</feature>
<feature type="chain" id="PRO_5045380768" evidence="3">
    <location>
        <begin position="19"/>
        <end position="253"/>
    </location>
</feature>
<evidence type="ECO:0000313" key="6">
    <source>
        <dbReference type="Proteomes" id="UP001610100"/>
    </source>
</evidence>
<keyword evidence="2" id="KW-0812">Transmembrane</keyword>
<keyword evidence="2" id="KW-0472">Membrane</keyword>
<dbReference type="PROSITE" id="PS50005">
    <property type="entry name" value="TPR"/>
    <property type="match status" value="1"/>
</dbReference>
<dbReference type="SMART" id="SM00028">
    <property type="entry name" value="TPR"/>
    <property type="match status" value="2"/>
</dbReference>
<dbReference type="InterPro" id="IPR019734">
    <property type="entry name" value="TPR_rpt"/>
</dbReference>
<dbReference type="RefSeq" id="WP_344739311.1">
    <property type="nucleotide sequence ID" value="NZ_BAABAY010000001.1"/>
</dbReference>
<feature type="transmembrane region" description="Helical" evidence="2">
    <location>
        <begin position="131"/>
        <end position="149"/>
    </location>
</feature>